<dbReference type="Proteomes" id="UP000065220">
    <property type="component" value="Chromosome"/>
</dbReference>
<feature type="region of interest" description="Disordered" evidence="1">
    <location>
        <begin position="1"/>
        <end position="26"/>
    </location>
</feature>
<evidence type="ECO:0000313" key="3">
    <source>
        <dbReference type="EMBL" id="AMD88213.1"/>
    </source>
</evidence>
<protein>
    <submittedName>
        <fullName evidence="3">Uncharacterized protein</fullName>
    </submittedName>
</protein>
<dbReference type="EMBL" id="CP014228">
    <property type="protein sequence ID" value="AMD88213.1"/>
    <property type="molecule type" value="Genomic_DNA"/>
</dbReference>
<feature type="compositionally biased region" description="Gly residues" evidence="1">
    <location>
        <begin position="98"/>
        <end position="108"/>
    </location>
</feature>
<dbReference type="AlphaFoldDB" id="A0A0X8JGZ2"/>
<feature type="region of interest" description="Disordered" evidence="1">
    <location>
        <begin position="58"/>
        <end position="134"/>
    </location>
</feature>
<feature type="transmembrane region" description="Helical" evidence="2">
    <location>
        <begin position="233"/>
        <end position="254"/>
    </location>
</feature>
<evidence type="ECO:0000256" key="1">
    <source>
        <dbReference type="SAM" id="MobiDB-lite"/>
    </source>
</evidence>
<gene>
    <name evidence="3" type="ORF">AXF14_12270</name>
</gene>
<dbReference type="KEGG" id="ard:AXF14_12270"/>
<keyword evidence="2" id="KW-1133">Transmembrane helix</keyword>
<reference evidence="4" key="1">
    <citation type="submission" date="2016-02" db="EMBL/GenBank/DDBJ databases">
        <authorList>
            <person name="Holder M.E."/>
            <person name="Ajami N.J."/>
            <person name="Petrosino J.F."/>
        </authorList>
    </citation>
    <scope>NUCLEOTIDE SEQUENCE [LARGE SCALE GENOMIC DNA]</scope>
    <source>
        <strain evidence="4">CCUG 36733</strain>
    </source>
</reference>
<evidence type="ECO:0000256" key="2">
    <source>
        <dbReference type="SAM" id="Phobius"/>
    </source>
</evidence>
<sequence length="278" mass="28170">MTTQDAGADGPVSRRARREAEREVERELLRTGQVPVLTRKEIRRQRAEAEAMRNAIAAGEITEEEARALQNPYLNEDGPVAPAPAEGEEGAVPAAAGTEGGAAEGGPSAGDASTAESVETGESTEAPSAPVRRAVLRVPAAQGLRRLDAATGEISPIEPVDEGFDGIETPEWQAIAPDAPAPGEEPPVASTPDSAPEPAAGTTGAGLPDEPGTRLTEVAAAASQEDEGRGRRAVIALLVLVAVLAVGVVCWFVIHQAGSSSAAGVQHAASALPGLAGA</sequence>
<dbReference type="STRING" id="111015.AXF14_12270"/>
<feature type="compositionally biased region" description="Polar residues" evidence="1">
    <location>
        <begin position="114"/>
        <end position="126"/>
    </location>
</feature>
<name>A0A0X8JGZ2_ACTRD</name>
<accession>A0A0X8JGZ2</accession>
<dbReference type="OrthoDB" id="3252723at2"/>
<dbReference type="RefSeq" id="WP_067943611.1">
    <property type="nucleotide sequence ID" value="NZ_CP014228.1"/>
</dbReference>
<proteinExistence type="predicted"/>
<feature type="compositionally biased region" description="Low complexity" evidence="1">
    <location>
        <begin position="76"/>
        <end position="97"/>
    </location>
</feature>
<keyword evidence="4" id="KW-1185">Reference proteome</keyword>
<organism evidence="3 4">
    <name type="scientific">Actinomyces radicidentis</name>
    <dbReference type="NCBI Taxonomy" id="111015"/>
    <lineage>
        <taxon>Bacteria</taxon>
        <taxon>Bacillati</taxon>
        <taxon>Actinomycetota</taxon>
        <taxon>Actinomycetes</taxon>
        <taxon>Actinomycetales</taxon>
        <taxon>Actinomycetaceae</taxon>
        <taxon>Actinomyces</taxon>
    </lineage>
</organism>
<keyword evidence="2" id="KW-0472">Membrane</keyword>
<evidence type="ECO:0000313" key="4">
    <source>
        <dbReference type="Proteomes" id="UP000065220"/>
    </source>
</evidence>
<keyword evidence="2" id="KW-0812">Transmembrane</keyword>
<feature type="region of interest" description="Disordered" evidence="1">
    <location>
        <begin position="176"/>
        <end position="212"/>
    </location>
</feature>